<sequence length="69" mass="7629">MQVRTVLYGTGISCAVLITSSDTSILLDIHMHISSPLFVLLLSLQHHHTSQTSQQSVLHPRIIVQPKSL</sequence>
<protein>
    <submittedName>
        <fullName evidence="1">Uncharacterized protein</fullName>
    </submittedName>
</protein>
<dbReference type="Proteomes" id="UP000033140">
    <property type="component" value="Unassembled WGS sequence"/>
</dbReference>
<reference evidence="1 2" key="2">
    <citation type="journal article" date="2014" name="J. Gen. Appl. Microbiol.">
        <title>The early diverging ascomycetous budding yeast Saitoella complicata has three histone deacetylases belonging to the Clr6, Hos2, and Rpd3 lineages.</title>
        <authorList>
            <person name="Nishida H."/>
            <person name="Matsumoto T."/>
            <person name="Kondo S."/>
            <person name="Hamamoto M."/>
            <person name="Yoshikawa H."/>
        </authorList>
    </citation>
    <scope>NUCLEOTIDE SEQUENCE [LARGE SCALE GENOMIC DNA]</scope>
    <source>
        <strain evidence="1 2">NRRL Y-17804</strain>
    </source>
</reference>
<reference evidence="1 2" key="1">
    <citation type="journal article" date="2011" name="J. Gen. Appl. Microbiol.">
        <title>Draft genome sequencing of the enigmatic yeast Saitoella complicata.</title>
        <authorList>
            <person name="Nishida H."/>
            <person name="Hamamoto M."/>
            <person name="Sugiyama J."/>
        </authorList>
    </citation>
    <scope>NUCLEOTIDE SEQUENCE [LARGE SCALE GENOMIC DNA]</scope>
    <source>
        <strain evidence="1 2">NRRL Y-17804</strain>
    </source>
</reference>
<gene>
    <name evidence="1" type="ORF">G7K_1583-t1</name>
</gene>
<accession>A0A0E9NDB0</accession>
<organism evidence="1 2">
    <name type="scientific">Saitoella complicata (strain BCRC 22490 / CBS 7301 / JCM 7358 / NBRC 10748 / NRRL Y-17804)</name>
    <dbReference type="NCBI Taxonomy" id="698492"/>
    <lineage>
        <taxon>Eukaryota</taxon>
        <taxon>Fungi</taxon>
        <taxon>Dikarya</taxon>
        <taxon>Ascomycota</taxon>
        <taxon>Taphrinomycotina</taxon>
        <taxon>Taphrinomycotina incertae sedis</taxon>
        <taxon>Saitoella</taxon>
    </lineage>
</organism>
<comment type="caution">
    <text evidence="1">The sequence shown here is derived from an EMBL/GenBank/DDBJ whole genome shotgun (WGS) entry which is preliminary data.</text>
</comment>
<dbReference type="EMBL" id="BACD03000008">
    <property type="protein sequence ID" value="GAO47375.1"/>
    <property type="molecule type" value="Genomic_DNA"/>
</dbReference>
<keyword evidence="2" id="KW-1185">Reference proteome</keyword>
<reference evidence="1 2" key="3">
    <citation type="journal article" date="2015" name="Genome Announc.">
        <title>Draft Genome Sequence of the Archiascomycetous Yeast Saitoella complicata.</title>
        <authorList>
            <person name="Yamauchi K."/>
            <person name="Kondo S."/>
            <person name="Hamamoto M."/>
            <person name="Takahashi Y."/>
            <person name="Ogura Y."/>
            <person name="Hayashi T."/>
            <person name="Nishida H."/>
        </authorList>
    </citation>
    <scope>NUCLEOTIDE SEQUENCE [LARGE SCALE GENOMIC DNA]</scope>
    <source>
        <strain evidence="1 2">NRRL Y-17804</strain>
    </source>
</reference>
<evidence type="ECO:0000313" key="1">
    <source>
        <dbReference type="EMBL" id="GAO47375.1"/>
    </source>
</evidence>
<proteinExistence type="predicted"/>
<name>A0A0E9NDB0_SAICN</name>
<dbReference type="AlphaFoldDB" id="A0A0E9NDB0"/>
<evidence type="ECO:0000313" key="2">
    <source>
        <dbReference type="Proteomes" id="UP000033140"/>
    </source>
</evidence>